<accession>A0A6C0KBS2</accession>
<dbReference type="EMBL" id="MN740858">
    <property type="protein sequence ID" value="QHU15455.1"/>
    <property type="molecule type" value="Genomic_DNA"/>
</dbReference>
<organism evidence="1">
    <name type="scientific">viral metagenome</name>
    <dbReference type="NCBI Taxonomy" id="1070528"/>
    <lineage>
        <taxon>unclassified sequences</taxon>
        <taxon>metagenomes</taxon>
        <taxon>organismal metagenomes</taxon>
    </lineage>
</organism>
<reference evidence="1" key="1">
    <citation type="journal article" date="2020" name="Nature">
        <title>Giant virus diversity and host interactions through global metagenomics.</title>
        <authorList>
            <person name="Schulz F."/>
            <person name="Roux S."/>
            <person name="Paez-Espino D."/>
            <person name="Jungbluth S."/>
            <person name="Walsh D.A."/>
            <person name="Denef V.J."/>
            <person name="McMahon K.D."/>
            <person name="Konstantinidis K.T."/>
            <person name="Eloe-Fadrosh E.A."/>
            <person name="Kyrpides N.C."/>
            <person name="Woyke T."/>
        </authorList>
    </citation>
    <scope>NUCLEOTIDE SEQUENCE</scope>
    <source>
        <strain evidence="1">GVMAG-S-1103017-68</strain>
    </source>
</reference>
<name>A0A6C0KBS2_9ZZZZ</name>
<proteinExistence type="predicted"/>
<dbReference type="AlphaFoldDB" id="A0A6C0KBS2"/>
<sequence>MHDCLLGSLVSARVSVPPLPLPFEFTNFFAFCLPQCEFFARLLMCNNRRAQCDGFSWCFTHMYSIGTTQNADVFLFPTTEI</sequence>
<evidence type="ECO:0000313" key="1">
    <source>
        <dbReference type="EMBL" id="QHU15455.1"/>
    </source>
</evidence>
<protein>
    <submittedName>
        <fullName evidence="1">Uncharacterized protein</fullName>
    </submittedName>
</protein>